<evidence type="ECO:0000256" key="9">
    <source>
        <dbReference type="SAM" id="SignalP"/>
    </source>
</evidence>
<dbReference type="PROSITE" id="PS51450">
    <property type="entry name" value="LRR"/>
    <property type="match status" value="1"/>
</dbReference>
<evidence type="ECO:0000256" key="5">
    <source>
        <dbReference type="ARBA" id="ARBA00022989"/>
    </source>
</evidence>
<keyword evidence="3 8" id="KW-0812">Transmembrane</keyword>
<evidence type="ECO:0000256" key="2">
    <source>
        <dbReference type="ARBA" id="ARBA00022614"/>
    </source>
</evidence>
<keyword evidence="2" id="KW-0433">Leucine-rich repeat</keyword>
<proteinExistence type="predicted"/>
<accession>A0A2G3A665</accession>
<evidence type="ECO:0000313" key="11">
    <source>
        <dbReference type="EMBL" id="PHT89724.1"/>
    </source>
</evidence>
<organism evidence="11 12">
    <name type="scientific">Capsicum annuum</name>
    <name type="common">Capsicum pepper</name>
    <dbReference type="NCBI Taxonomy" id="4072"/>
    <lineage>
        <taxon>Eukaryota</taxon>
        <taxon>Viridiplantae</taxon>
        <taxon>Streptophyta</taxon>
        <taxon>Embryophyta</taxon>
        <taxon>Tracheophyta</taxon>
        <taxon>Spermatophyta</taxon>
        <taxon>Magnoliopsida</taxon>
        <taxon>eudicotyledons</taxon>
        <taxon>Gunneridae</taxon>
        <taxon>Pentapetalae</taxon>
        <taxon>asterids</taxon>
        <taxon>lamiids</taxon>
        <taxon>Solanales</taxon>
        <taxon>Solanaceae</taxon>
        <taxon>Solanoideae</taxon>
        <taxon>Capsiceae</taxon>
        <taxon>Capsicum</taxon>
    </lineage>
</organism>
<comment type="caution">
    <text evidence="11">The sequence shown here is derived from an EMBL/GenBank/DDBJ whole genome shotgun (WGS) entry which is preliminary data.</text>
</comment>
<keyword evidence="5 8" id="KW-1133">Transmembrane helix</keyword>
<evidence type="ECO:0000259" key="10">
    <source>
        <dbReference type="PROSITE" id="PS50011"/>
    </source>
</evidence>
<dbReference type="Gene3D" id="1.10.510.10">
    <property type="entry name" value="Transferase(Phosphotransferase) domain 1"/>
    <property type="match status" value="1"/>
</dbReference>
<dbReference type="SUPFAM" id="SSF52058">
    <property type="entry name" value="L domain-like"/>
    <property type="match status" value="1"/>
</dbReference>
<dbReference type="InterPro" id="IPR032675">
    <property type="entry name" value="LRR_dom_sf"/>
</dbReference>
<feature type="transmembrane region" description="Helical" evidence="8">
    <location>
        <begin position="392"/>
        <end position="416"/>
    </location>
</feature>
<feature type="signal peptide" evidence="9">
    <location>
        <begin position="1"/>
        <end position="23"/>
    </location>
</feature>
<evidence type="ECO:0000256" key="8">
    <source>
        <dbReference type="SAM" id="Phobius"/>
    </source>
</evidence>
<dbReference type="InterPro" id="IPR001611">
    <property type="entry name" value="Leu-rich_rpt"/>
</dbReference>
<dbReference type="FunFam" id="3.80.10.10:FF:000380">
    <property type="entry name" value="Putative inactive leucine-rich repeat receptor-like protein kinase"/>
    <property type="match status" value="1"/>
</dbReference>
<dbReference type="GO" id="GO:0051707">
    <property type="term" value="P:response to other organism"/>
    <property type="evidence" value="ECO:0007669"/>
    <property type="project" value="UniProtKB-ARBA"/>
</dbReference>
<dbReference type="Pfam" id="PF13855">
    <property type="entry name" value="LRR_8"/>
    <property type="match status" value="1"/>
</dbReference>
<protein>
    <recommendedName>
        <fullName evidence="10">Protein kinase domain-containing protein</fullName>
    </recommendedName>
</protein>
<evidence type="ECO:0000313" key="12">
    <source>
        <dbReference type="Proteomes" id="UP000222542"/>
    </source>
</evidence>
<dbReference type="InterPro" id="IPR000719">
    <property type="entry name" value="Prot_kinase_dom"/>
</dbReference>
<keyword evidence="4" id="KW-0677">Repeat</keyword>
<gene>
    <name evidence="11" type="ORF">T459_04837</name>
</gene>
<dbReference type="GO" id="GO:0005524">
    <property type="term" value="F:ATP binding"/>
    <property type="evidence" value="ECO:0007669"/>
    <property type="project" value="InterPro"/>
</dbReference>
<dbReference type="FunFam" id="1.10.510.10:FF:000657">
    <property type="entry name" value="Putative inactive leucine-rich repeat receptor-like protein kinase"/>
    <property type="match status" value="1"/>
</dbReference>
<keyword evidence="12" id="KW-1185">Reference proteome</keyword>
<dbReference type="FunFam" id="3.80.10.10:FF:000155">
    <property type="entry name" value="Putative inactive leucine-rich repeat receptor-like protein kinase"/>
    <property type="match status" value="1"/>
</dbReference>
<evidence type="ECO:0000256" key="6">
    <source>
        <dbReference type="ARBA" id="ARBA00023136"/>
    </source>
</evidence>
<dbReference type="InterPro" id="IPR050647">
    <property type="entry name" value="Plant_LRR-RLKs"/>
</dbReference>
<dbReference type="EMBL" id="AYRZ02000002">
    <property type="protein sequence ID" value="PHT89724.1"/>
    <property type="molecule type" value="Genomic_DNA"/>
</dbReference>
<name>A0A2G3A665_CAPAN</name>
<dbReference type="GO" id="GO:0006952">
    <property type="term" value="P:defense response"/>
    <property type="evidence" value="ECO:0007669"/>
    <property type="project" value="UniProtKB-ARBA"/>
</dbReference>
<evidence type="ECO:0000256" key="3">
    <source>
        <dbReference type="ARBA" id="ARBA00022692"/>
    </source>
</evidence>
<evidence type="ECO:0000256" key="1">
    <source>
        <dbReference type="ARBA" id="ARBA00004370"/>
    </source>
</evidence>
<keyword evidence="6 8" id="KW-0472">Membrane</keyword>
<dbReference type="SUPFAM" id="SSF56112">
    <property type="entry name" value="Protein kinase-like (PK-like)"/>
    <property type="match status" value="1"/>
</dbReference>
<dbReference type="Gramene" id="PHT89724">
    <property type="protein sequence ID" value="PHT89724"/>
    <property type="gene ID" value="T459_04837"/>
</dbReference>
<dbReference type="GO" id="GO:0016020">
    <property type="term" value="C:membrane"/>
    <property type="evidence" value="ECO:0000318"/>
    <property type="project" value="GO_Central"/>
</dbReference>
<dbReference type="Pfam" id="PF07714">
    <property type="entry name" value="PK_Tyr_Ser-Thr"/>
    <property type="match status" value="1"/>
</dbReference>
<reference evidence="11 12" key="2">
    <citation type="journal article" date="2017" name="Genome Biol.">
        <title>New reference genome sequences of hot pepper reveal the massive evolution of plant disease-resistance genes by retroduplication.</title>
        <authorList>
            <person name="Kim S."/>
            <person name="Park J."/>
            <person name="Yeom S.I."/>
            <person name="Kim Y.M."/>
            <person name="Seo E."/>
            <person name="Kim K.T."/>
            <person name="Kim M.S."/>
            <person name="Lee J.M."/>
            <person name="Cheong K."/>
            <person name="Shin H.S."/>
            <person name="Kim S.B."/>
            <person name="Han K."/>
            <person name="Lee J."/>
            <person name="Park M."/>
            <person name="Lee H.A."/>
            <person name="Lee H.Y."/>
            <person name="Lee Y."/>
            <person name="Oh S."/>
            <person name="Lee J.H."/>
            <person name="Choi E."/>
            <person name="Choi E."/>
            <person name="Lee S.E."/>
            <person name="Jeon J."/>
            <person name="Kim H."/>
            <person name="Choi G."/>
            <person name="Song H."/>
            <person name="Lee J."/>
            <person name="Lee S.C."/>
            <person name="Kwon J.K."/>
            <person name="Lee H.Y."/>
            <person name="Koo N."/>
            <person name="Hong Y."/>
            <person name="Kim R.W."/>
            <person name="Kang W.H."/>
            <person name="Huh J.H."/>
            <person name="Kang B.C."/>
            <person name="Yang T.J."/>
            <person name="Lee Y.H."/>
            <person name="Bennetzen J.L."/>
            <person name="Choi D."/>
        </authorList>
    </citation>
    <scope>NUCLEOTIDE SEQUENCE [LARGE SCALE GENOMIC DNA]</scope>
    <source>
        <strain evidence="12">cv. CM334</strain>
    </source>
</reference>
<dbReference type="Gene3D" id="3.80.10.10">
    <property type="entry name" value="Ribonuclease Inhibitor"/>
    <property type="match status" value="2"/>
</dbReference>
<keyword evidence="9" id="KW-0732">Signal</keyword>
<keyword evidence="7" id="KW-0325">Glycoprotein</keyword>
<dbReference type="SMART" id="SM00369">
    <property type="entry name" value="LRR_TYP"/>
    <property type="match status" value="3"/>
</dbReference>
<dbReference type="PANTHER" id="PTHR48056:SF61">
    <property type="entry name" value="PROTEIN KINASE DOMAIN-CONTAINING PROTEIN"/>
    <property type="match status" value="1"/>
</dbReference>
<comment type="subcellular location">
    <subcellularLocation>
        <location evidence="1">Membrane</location>
    </subcellularLocation>
</comment>
<dbReference type="InterPro" id="IPR011009">
    <property type="entry name" value="Kinase-like_dom_sf"/>
</dbReference>
<dbReference type="Proteomes" id="UP000222542">
    <property type="component" value="Unassembled WGS sequence"/>
</dbReference>
<dbReference type="OMA" id="YKHEAAG"/>
<dbReference type="InterPro" id="IPR003591">
    <property type="entry name" value="Leu-rich_rpt_typical-subtyp"/>
</dbReference>
<dbReference type="Gene3D" id="3.30.200.20">
    <property type="entry name" value="Phosphorylase Kinase, domain 1"/>
    <property type="match status" value="1"/>
</dbReference>
<evidence type="ECO:0000256" key="4">
    <source>
        <dbReference type="ARBA" id="ARBA00022737"/>
    </source>
</evidence>
<reference evidence="11 12" key="1">
    <citation type="journal article" date="2014" name="Nat. Genet.">
        <title>Genome sequence of the hot pepper provides insights into the evolution of pungency in Capsicum species.</title>
        <authorList>
            <person name="Kim S."/>
            <person name="Park M."/>
            <person name="Yeom S.I."/>
            <person name="Kim Y.M."/>
            <person name="Lee J.M."/>
            <person name="Lee H.A."/>
            <person name="Seo E."/>
            <person name="Choi J."/>
            <person name="Cheong K."/>
            <person name="Kim K.T."/>
            <person name="Jung K."/>
            <person name="Lee G.W."/>
            <person name="Oh S.K."/>
            <person name="Bae C."/>
            <person name="Kim S.B."/>
            <person name="Lee H.Y."/>
            <person name="Kim S.Y."/>
            <person name="Kim M.S."/>
            <person name="Kang B.C."/>
            <person name="Jo Y.D."/>
            <person name="Yang H.B."/>
            <person name="Jeong H.J."/>
            <person name="Kang W.H."/>
            <person name="Kwon J.K."/>
            <person name="Shin C."/>
            <person name="Lim J.Y."/>
            <person name="Park J.H."/>
            <person name="Huh J.H."/>
            <person name="Kim J.S."/>
            <person name="Kim B.D."/>
            <person name="Cohen O."/>
            <person name="Paran I."/>
            <person name="Suh M.C."/>
            <person name="Lee S.B."/>
            <person name="Kim Y.K."/>
            <person name="Shin Y."/>
            <person name="Noh S.J."/>
            <person name="Park J."/>
            <person name="Seo Y.S."/>
            <person name="Kwon S.Y."/>
            <person name="Kim H.A."/>
            <person name="Park J.M."/>
            <person name="Kim H.J."/>
            <person name="Choi S.B."/>
            <person name="Bosland P.W."/>
            <person name="Reeves G."/>
            <person name="Jo S.H."/>
            <person name="Lee B.W."/>
            <person name="Cho H.T."/>
            <person name="Choi H.S."/>
            <person name="Lee M.S."/>
            <person name="Yu Y."/>
            <person name="Do Choi Y."/>
            <person name="Park B.S."/>
            <person name="van Deynze A."/>
            <person name="Ashrafi H."/>
            <person name="Hill T."/>
            <person name="Kim W.T."/>
            <person name="Pai H.S."/>
            <person name="Ahn H.K."/>
            <person name="Yeam I."/>
            <person name="Giovannoni J.J."/>
            <person name="Rose J.K."/>
            <person name="Sorensen I."/>
            <person name="Lee S.J."/>
            <person name="Kim R.W."/>
            <person name="Choi I.Y."/>
            <person name="Choi B.S."/>
            <person name="Lim J.S."/>
            <person name="Lee Y.H."/>
            <person name="Choi D."/>
        </authorList>
    </citation>
    <scope>NUCLEOTIDE SEQUENCE [LARGE SCALE GENOMIC DNA]</scope>
    <source>
        <strain evidence="12">cv. CM334</strain>
    </source>
</reference>
<feature type="chain" id="PRO_5013908437" description="Protein kinase domain-containing protein" evidence="9">
    <location>
        <begin position="24"/>
        <end position="771"/>
    </location>
</feature>
<evidence type="ECO:0000256" key="7">
    <source>
        <dbReference type="ARBA" id="ARBA00023180"/>
    </source>
</evidence>
<dbReference type="PROSITE" id="PS50011">
    <property type="entry name" value="PROTEIN_KINASE_DOM"/>
    <property type="match status" value="1"/>
</dbReference>
<sequence length="771" mass="85390">MGWLKIFVVVVFMWGLLIPNTHQLGSYETQIIVQLRKHLEYPVQMDVLENYNGDFCNLSSTLSMSIICQNNSVTELKIKGDKLVKVNEFHGVAVPNNTLSEHFSIESFVTTLTRLSSLKVLTLVSLGIWGPLPVKIHRLSLLEVLDMSSNFLFGSVPVEMSTMVKLHTLAFDGNFFNETLPDWLGSLPNIAILSMKNNRLKGQFPRSISKITSLTDIVLSHNALSGELPDLSALSNLHLLDLRENHLDSELPTLPQGLTTILLSSNAFSGEVPEEYGKLNQLQHLDLSNNALTGMPPVDLFSLPSVSYLNLAFNVLSGSLPEHLICGSELGFVDISDNRLLGMVPSCLNASSDKRIVKVSGNCLSVDTQYQHSESYCKQASLAKKQTTGKEIAILVGVVGGALILVVFLAVVLLFFCRRSQHTRHDVDRYMFPKVVQDNVQPNISAELLANARIISQAAALGSQGAPSYRVFSMEELEEVTEKFDKSVLLGEGSIGKIYKGKLENGTYVAVRELAVYRRCTSWNFKLRMDLLSKFRHPHLVSLLGHCIDGPVQDDSTIHRLFLVYEFIPCGNFRARLSETTPGKVLKWSDRLAILIDVAKAVHFLHTGVIPPSFGNSLKTDSILLDEHQIAKLSDYGMSILMEESEKVEAKGDGCNSWHRRTKEDDVYNFGFILLESLVGPFFSGKGETFLLNEMASFGSQDGRRKIVDPAVLTTSSQESLSIVISITNKCISPESQSRPSFEDVLWNLQYAAQVQATADTDQRSDATSLS</sequence>
<dbReference type="InterPro" id="IPR001245">
    <property type="entry name" value="Ser-Thr/Tyr_kinase_cat_dom"/>
</dbReference>
<dbReference type="PANTHER" id="PTHR48056">
    <property type="entry name" value="LRR RECEPTOR-LIKE SERINE/THREONINE-PROTEIN KINASE-RELATED"/>
    <property type="match status" value="1"/>
</dbReference>
<dbReference type="AlphaFoldDB" id="A0A2G3A665"/>
<feature type="domain" description="Protein kinase" evidence="10">
    <location>
        <begin position="484"/>
        <end position="752"/>
    </location>
</feature>
<dbReference type="GO" id="GO:0004674">
    <property type="term" value="F:protein serine/threonine kinase activity"/>
    <property type="evidence" value="ECO:0000318"/>
    <property type="project" value="GO_Central"/>
</dbReference>